<keyword evidence="1" id="KW-0863">Zinc-finger</keyword>
<reference evidence="5" key="1">
    <citation type="submission" date="2025-08" db="UniProtKB">
        <authorList>
            <consortium name="RefSeq"/>
        </authorList>
    </citation>
    <scope>IDENTIFICATION</scope>
</reference>
<name>A0ABM1VTC0_APLCA</name>
<feature type="region of interest" description="Disordered" evidence="2">
    <location>
        <begin position="795"/>
        <end position="828"/>
    </location>
</feature>
<proteinExistence type="predicted"/>
<dbReference type="InterPro" id="IPR013087">
    <property type="entry name" value="Znf_C2H2_type"/>
</dbReference>
<feature type="region of interest" description="Disordered" evidence="2">
    <location>
        <begin position="1"/>
        <end position="109"/>
    </location>
</feature>
<dbReference type="Gene3D" id="3.30.160.60">
    <property type="entry name" value="Classic Zinc Finger"/>
    <property type="match status" value="4"/>
</dbReference>
<feature type="region of interest" description="Disordered" evidence="2">
    <location>
        <begin position="555"/>
        <end position="721"/>
    </location>
</feature>
<feature type="compositionally biased region" description="Polar residues" evidence="2">
    <location>
        <begin position="561"/>
        <end position="596"/>
    </location>
</feature>
<dbReference type="PANTHER" id="PTHR16515">
    <property type="entry name" value="PR DOMAIN ZINC FINGER PROTEIN"/>
    <property type="match status" value="1"/>
</dbReference>
<dbReference type="SUPFAM" id="SSF57667">
    <property type="entry name" value="beta-beta-alpha zinc fingers"/>
    <property type="match status" value="2"/>
</dbReference>
<dbReference type="GeneID" id="101863186"/>
<evidence type="ECO:0000313" key="5">
    <source>
        <dbReference type="RefSeq" id="XP_035825662.1"/>
    </source>
</evidence>
<feature type="compositionally biased region" description="Low complexity" evidence="2">
    <location>
        <begin position="631"/>
        <end position="642"/>
    </location>
</feature>
<evidence type="ECO:0000313" key="4">
    <source>
        <dbReference type="Proteomes" id="UP000694888"/>
    </source>
</evidence>
<organism evidence="4 5">
    <name type="scientific">Aplysia californica</name>
    <name type="common">California sea hare</name>
    <dbReference type="NCBI Taxonomy" id="6500"/>
    <lineage>
        <taxon>Eukaryota</taxon>
        <taxon>Metazoa</taxon>
        <taxon>Spiralia</taxon>
        <taxon>Lophotrochozoa</taxon>
        <taxon>Mollusca</taxon>
        <taxon>Gastropoda</taxon>
        <taxon>Heterobranchia</taxon>
        <taxon>Euthyneura</taxon>
        <taxon>Tectipleura</taxon>
        <taxon>Aplysiida</taxon>
        <taxon>Aplysioidea</taxon>
        <taxon>Aplysiidae</taxon>
        <taxon>Aplysia</taxon>
    </lineage>
</organism>
<dbReference type="PROSITE" id="PS50157">
    <property type="entry name" value="ZINC_FINGER_C2H2_2"/>
    <property type="match status" value="4"/>
</dbReference>
<feature type="compositionally biased region" description="Basic and acidic residues" evidence="2">
    <location>
        <begin position="494"/>
        <end position="508"/>
    </location>
</feature>
<sequence length="844" mass="93978">MEAANVKIRSTNKKAQDMTRSPEPGMAQQLSPDRPEGSATGFCAFRPWLQGSPAATTDTKPEENRSCSPSSTTPASPEETPPSRTPPAKRLVESPERAETPPMKKKAYSPDIKHDSNVIIDNASAKMHHGLLIDTPHPQFSPYVLSALSMLRPHANPEILLHPSQDIWAGMQFQGGIIPLDKNKIQMPPFWGVAPGPQAFFPDHIFGKSASLLQHHIQLQQHHQRQLQQQFQQQQQQQQQQHQAALEKAARHQPDLPTPHLRPPTFAARAPHHPHNILLPNPSPLSHLQQALPAPNNPISIAQQTLHPPLAPPLAPGPAPLSNHAHHNPTFEQKGCFECVKCSKQFSTPHGLEVHVRRTHSGRRPYACDICNKTFGHAVSLTQHRSVHTQERSFQVSESLSLYYSIKFCLRCGITDRYFRSQRELSLFTLPILKNLILLLFFPLSGEKPYKCTHCSKAFSQSSNLITHCRKHTGFKPFTCTRCGRAFQRKVDLRRHTETQHVQDDITSERPGSPTDGPSHNPLSTPHAKQATQTRNVLPAGDHLKDSDSVLLFSRGKDSGANWSPNNTQRDPATGAPTTLSTQEPLRIDTQQQSDLSKPREESEREKTHGIDYSNKFSNPLRSPVESRQESLSGSLGAIGSIPDVQTSSYTSPQSHRNPVKTESPDSGIGLLGPSTPDSFDSSRNFEELEGTGNVGSDDDKIRFSTNNSHSRHESGHSTRKNWQYENSAAQNGEHAILANRPELKEIYRRADDKHVRDSENNNLFEHHSNMLRDANEPIGFADDALRTRKQNIGSGLTNKIGSPDITFNPRIRSDSNDLDYPQVRSPEIDVVSDEGCDMKGEAQ</sequence>
<keyword evidence="1" id="KW-0862">Zinc</keyword>
<dbReference type="Pfam" id="PF00096">
    <property type="entry name" value="zf-C2H2"/>
    <property type="match status" value="4"/>
</dbReference>
<feature type="compositionally biased region" description="Low complexity" evidence="2">
    <location>
        <begin position="66"/>
        <end position="78"/>
    </location>
</feature>
<protein>
    <submittedName>
        <fullName evidence="5">Uncharacterized protein LOC101863186</fullName>
    </submittedName>
</protein>
<dbReference type="SMART" id="SM00355">
    <property type="entry name" value="ZnF_C2H2"/>
    <property type="match status" value="4"/>
</dbReference>
<feature type="compositionally biased region" description="Low complexity" evidence="2">
    <location>
        <begin position="228"/>
        <end position="243"/>
    </location>
</feature>
<feature type="compositionally biased region" description="Polar residues" evidence="2">
    <location>
        <begin position="644"/>
        <end position="657"/>
    </location>
</feature>
<keyword evidence="4" id="KW-1185">Reference proteome</keyword>
<feature type="compositionally biased region" description="Pro residues" evidence="2">
    <location>
        <begin position="309"/>
        <end position="319"/>
    </location>
</feature>
<dbReference type="InterPro" id="IPR050331">
    <property type="entry name" value="Zinc_finger"/>
</dbReference>
<feature type="compositionally biased region" description="Polar residues" evidence="2">
    <location>
        <begin position="297"/>
        <end position="306"/>
    </location>
</feature>
<feature type="domain" description="C2H2-type" evidence="3">
    <location>
        <begin position="478"/>
        <end position="506"/>
    </location>
</feature>
<evidence type="ECO:0000256" key="1">
    <source>
        <dbReference type="PROSITE-ProRule" id="PRU00042"/>
    </source>
</evidence>
<gene>
    <name evidence="5" type="primary">LOC101863186</name>
</gene>
<evidence type="ECO:0000256" key="2">
    <source>
        <dbReference type="SAM" id="MobiDB-lite"/>
    </source>
</evidence>
<evidence type="ECO:0000259" key="3">
    <source>
        <dbReference type="PROSITE" id="PS50157"/>
    </source>
</evidence>
<feature type="compositionally biased region" description="Basic and acidic residues" evidence="2">
    <location>
        <begin position="597"/>
        <end position="610"/>
    </location>
</feature>
<feature type="domain" description="C2H2-type" evidence="3">
    <location>
        <begin position="450"/>
        <end position="477"/>
    </location>
</feature>
<dbReference type="InterPro" id="IPR036236">
    <property type="entry name" value="Znf_C2H2_sf"/>
</dbReference>
<feature type="compositionally biased region" description="Basic and acidic residues" evidence="2">
    <location>
        <begin position="90"/>
        <end position="99"/>
    </location>
</feature>
<feature type="region of interest" description="Disordered" evidence="2">
    <location>
        <begin position="494"/>
        <end position="543"/>
    </location>
</feature>
<feature type="domain" description="C2H2-type" evidence="3">
    <location>
        <begin position="337"/>
        <end position="365"/>
    </location>
</feature>
<keyword evidence="1" id="KW-0479">Metal-binding</keyword>
<accession>A0ABM1VTC0</accession>
<feature type="compositionally biased region" description="Low complexity" evidence="2">
    <location>
        <begin position="276"/>
        <end position="288"/>
    </location>
</feature>
<feature type="domain" description="C2H2-type" evidence="3">
    <location>
        <begin position="366"/>
        <end position="393"/>
    </location>
</feature>
<dbReference type="Proteomes" id="UP000694888">
    <property type="component" value="Unplaced"/>
</dbReference>
<dbReference type="PANTHER" id="PTHR16515:SF54">
    <property type="entry name" value="GROWTH FACTOR-INDEPENDENT 1B TRANSCRIPTION REPRESSOR"/>
    <property type="match status" value="1"/>
</dbReference>
<feature type="region of interest" description="Disordered" evidence="2">
    <location>
        <begin position="228"/>
        <end position="322"/>
    </location>
</feature>
<dbReference type="PROSITE" id="PS00028">
    <property type="entry name" value="ZINC_FINGER_C2H2_1"/>
    <property type="match status" value="4"/>
</dbReference>
<dbReference type="RefSeq" id="XP_035825662.1">
    <property type="nucleotide sequence ID" value="XM_035969769.1"/>
</dbReference>